<evidence type="ECO:0000256" key="1">
    <source>
        <dbReference type="SAM" id="MobiDB-lite"/>
    </source>
</evidence>
<organism evidence="2 3">
    <name type="scientific">Caballeronia calidae</name>
    <dbReference type="NCBI Taxonomy" id="1777139"/>
    <lineage>
        <taxon>Bacteria</taxon>
        <taxon>Pseudomonadati</taxon>
        <taxon>Pseudomonadota</taxon>
        <taxon>Betaproteobacteria</taxon>
        <taxon>Burkholderiales</taxon>
        <taxon>Burkholderiaceae</taxon>
        <taxon>Caballeronia</taxon>
    </lineage>
</organism>
<dbReference type="Proteomes" id="UP000071859">
    <property type="component" value="Unassembled WGS sequence"/>
</dbReference>
<protein>
    <submittedName>
        <fullName evidence="2">Uncharacterized protein</fullName>
    </submittedName>
</protein>
<proteinExistence type="predicted"/>
<evidence type="ECO:0000313" key="2">
    <source>
        <dbReference type="EMBL" id="SAL05790.1"/>
    </source>
</evidence>
<accession>A0A158EGF8</accession>
<evidence type="ECO:0000313" key="3">
    <source>
        <dbReference type="Proteomes" id="UP000071859"/>
    </source>
</evidence>
<feature type="region of interest" description="Disordered" evidence="1">
    <location>
        <begin position="73"/>
        <end position="92"/>
    </location>
</feature>
<dbReference type="EMBL" id="FCOX02000091">
    <property type="protein sequence ID" value="SAL05790.1"/>
    <property type="molecule type" value="Genomic_DNA"/>
</dbReference>
<comment type="caution">
    <text evidence="2">The sequence shown here is derived from an EMBL/GenBank/DDBJ whole genome shotgun (WGS) entry which is preliminary data.</text>
</comment>
<reference evidence="2" key="1">
    <citation type="submission" date="2016-01" db="EMBL/GenBank/DDBJ databases">
        <authorList>
            <person name="Peeters C."/>
        </authorList>
    </citation>
    <scope>NUCLEOTIDE SEQUENCE</scope>
    <source>
        <strain evidence="2">LMG 29321</strain>
    </source>
</reference>
<dbReference type="AlphaFoldDB" id="A0A158EGF8"/>
<gene>
    <name evidence="2" type="ORF">AWB78_07702</name>
</gene>
<keyword evidence="3" id="KW-1185">Reference proteome</keyword>
<sequence length="110" mass="12391">MNPGTVTREMAKLRSKSRCDIFRRTGTFAIPLHGFRIAGALPRYLSGRPTTPRRYAPRDAENISQVCGSSRSLNTRLHGRMRSGPSPPKFPSVVRAQRPLLHHLLLVFLE</sequence>
<name>A0A158EGF8_9BURK</name>